<keyword evidence="3" id="KW-1185">Reference proteome</keyword>
<organism evidence="2 3">
    <name type="scientific">Neofusicoccum ribis</name>
    <dbReference type="NCBI Taxonomy" id="45134"/>
    <lineage>
        <taxon>Eukaryota</taxon>
        <taxon>Fungi</taxon>
        <taxon>Dikarya</taxon>
        <taxon>Ascomycota</taxon>
        <taxon>Pezizomycotina</taxon>
        <taxon>Dothideomycetes</taxon>
        <taxon>Dothideomycetes incertae sedis</taxon>
        <taxon>Botryosphaeriales</taxon>
        <taxon>Botryosphaeriaceae</taxon>
        <taxon>Neofusicoccum</taxon>
    </lineage>
</organism>
<dbReference type="EMBL" id="JAJVDC020000276">
    <property type="protein sequence ID" value="KAL1616187.1"/>
    <property type="molecule type" value="Genomic_DNA"/>
</dbReference>
<dbReference type="Proteomes" id="UP001521116">
    <property type="component" value="Unassembled WGS sequence"/>
</dbReference>
<protein>
    <submittedName>
        <fullName evidence="2">Uncharacterized protein</fullName>
    </submittedName>
</protein>
<evidence type="ECO:0000313" key="3">
    <source>
        <dbReference type="Proteomes" id="UP001521116"/>
    </source>
</evidence>
<gene>
    <name evidence="2" type="ORF">SLS56_011511</name>
</gene>
<proteinExistence type="predicted"/>
<comment type="caution">
    <text evidence="2">The sequence shown here is derived from an EMBL/GenBank/DDBJ whole genome shotgun (WGS) entry which is preliminary data.</text>
</comment>
<evidence type="ECO:0000256" key="1">
    <source>
        <dbReference type="SAM" id="MobiDB-lite"/>
    </source>
</evidence>
<feature type="region of interest" description="Disordered" evidence="1">
    <location>
        <begin position="154"/>
        <end position="183"/>
    </location>
</feature>
<name>A0ABR3SC33_9PEZI</name>
<evidence type="ECO:0000313" key="2">
    <source>
        <dbReference type="EMBL" id="KAL1616187.1"/>
    </source>
</evidence>
<accession>A0ABR3SC33</accession>
<reference evidence="2 3" key="1">
    <citation type="submission" date="2024-02" db="EMBL/GenBank/DDBJ databases">
        <title>De novo assembly and annotation of 12 fungi associated with fruit tree decline syndrome in Ontario, Canada.</title>
        <authorList>
            <person name="Sulman M."/>
            <person name="Ellouze W."/>
            <person name="Ilyukhin E."/>
        </authorList>
    </citation>
    <scope>NUCLEOTIDE SEQUENCE [LARGE SCALE GENOMIC DNA]</scope>
    <source>
        <strain evidence="2 3">M1-105</strain>
    </source>
</reference>
<sequence>MTDSTLYESLNLSTTFQLNLFNHNQLSPTTTNHQPPTIKMYASKIVMAFFAVGAVLAAPVEKREAEALPQIVPPPVMYGPIGASKVSSVSSATATTSVEATSTVVVSTVAASSTLSTVVVSSTPSASSTTVVASSTASSTATVVAAANNKMATAVSSSSTSSATPSATSIKINKTAKPKAGSA</sequence>
<feature type="compositionally biased region" description="Low complexity" evidence="1">
    <location>
        <begin position="154"/>
        <end position="169"/>
    </location>
</feature>